<evidence type="ECO:0000313" key="4">
    <source>
        <dbReference type="Proteomes" id="UP000237640"/>
    </source>
</evidence>
<proteinExistence type="predicted"/>
<evidence type="ECO:0000259" key="2">
    <source>
        <dbReference type="PROSITE" id="PS50943"/>
    </source>
</evidence>
<evidence type="ECO:0000256" key="1">
    <source>
        <dbReference type="ARBA" id="ARBA00023125"/>
    </source>
</evidence>
<dbReference type="GO" id="GO:0003700">
    <property type="term" value="F:DNA-binding transcription factor activity"/>
    <property type="evidence" value="ECO:0007669"/>
    <property type="project" value="TreeGrafter"/>
</dbReference>
<keyword evidence="4" id="KW-1185">Reference proteome</keyword>
<feature type="domain" description="HTH cro/C1-type" evidence="2">
    <location>
        <begin position="20"/>
        <end position="74"/>
    </location>
</feature>
<dbReference type="PROSITE" id="PS50943">
    <property type="entry name" value="HTH_CROC1"/>
    <property type="match status" value="1"/>
</dbReference>
<comment type="caution">
    <text evidence="3">The sequence shown here is derived from an EMBL/GenBank/DDBJ whole genome shotgun (WGS) entry which is preliminary data.</text>
</comment>
<dbReference type="InterPro" id="IPR001387">
    <property type="entry name" value="Cro/C1-type_HTH"/>
</dbReference>
<evidence type="ECO:0000313" key="3">
    <source>
        <dbReference type="EMBL" id="PRX54398.1"/>
    </source>
</evidence>
<dbReference type="Pfam" id="PF01381">
    <property type="entry name" value="HTH_3"/>
    <property type="match status" value="1"/>
</dbReference>
<accession>A0A2T0MA91</accession>
<sequence>MPKNLSKEDVKLLTDFGRRLRRLRKECDLTQDELEHKAKVHDNMIGRLERGERIPNFLQLIKISNALEIEISEFFSDPPEESE</sequence>
<dbReference type="GO" id="GO:0003677">
    <property type="term" value="F:DNA binding"/>
    <property type="evidence" value="ECO:0007669"/>
    <property type="project" value="UniProtKB-KW"/>
</dbReference>
<dbReference type="InterPro" id="IPR010982">
    <property type="entry name" value="Lambda_DNA-bd_dom_sf"/>
</dbReference>
<reference evidence="3 4" key="1">
    <citation type="submission" date="2018-03" db="EMBL/GenBank/DDBJ databases">
        <title>Genomic Encyclopedia of Archaeal and Bacterial Type Strains, Phase II (KMG-II): from individual species to whole genera.</title>
        <authorList>
            <person name="Goeker M."/>
        </authorList>
    </citation>
    <scope>NUCLEOTIDE SEQUENCE [LARGE SCALE GENOMIC DNA]</scope>
    <source>
        <strain evidence="3 4">DSM 25027</strain>
    </source>
</reference>
<gene>
    <name evidence="3" type="ORF">CLV81_2799</name>
</gene>
<dbReference type="AlphaFoldDB" id="A0A2T0MA91"/>
<dbReference type="InterPro" id="IPR050807">
    <property type="entry name" value="TransReg_Diox_bact_type"/>
</dbReference>
<dbReference type="SUPFAM" id="SSF47413">
    <property type="entry name" value="lambda repressor-like DNA-binding domains"/>
    <property type="match status" value="1"/>
</dbReference>
<dbReference type="OrthoDB" id="2902336at2"/>
<dbReference type="SMART" id="SM00530">
    <property type="entry name" value="HTH_XRE"/>
    <property type="match status" value="1"/>
</dbReference>
<dbReference type="PANTHER" id="PTHR46797:SF1">
    <property type="entry name" value="METHYLPHOSPHONATE SYNTHASE"/>
    <property type="match status" value="1"/>
</dbReference>
<dbReference type="CDD" id="cd00093">
    <property type="entry name" value="HTH_XRE"/>
    <property type="match status" value="1"/>
</dbReference>
<dbReference type="EMBL" id="PVYX01000002">
    <property type="protein sequence ID" value="PRX54398.1"/>
    <property type="molecule type" value="Genomic_DNA"/>
</dbReference>
<dbReference type="Proteomes" id="UP000237640">
    <property type="component" value="Unassembled WGS sequence"/>
</dbReference>
<dbReference type="Gene3D" id="1.10.260.40">
    <property type="entry name" value="lambda repressor-like DNA-binding domains"/>
    <property type="match status" value="1"/>
</dbReference>
<dbReference type="GO" id="GO:0005829">
    <property type="term" value="C:cytosol"/>
    <property type="evidence" value="ECO:0007669"/>
    <property type="project" value="TreeGrafter"/>
</dbReference>
<dbReference type="PANTHER" id="PTHR46797">
    <property type="entry name" value="HTH-TYPE TRANSCRIPTIONAL REGULATOR"/>
    <property type="match status" value="1"/>
</dbReference>
<keyword evidence="1" id="KW-0238">DNA-binding</keyword>
<protein>
    <submittedName>
        <fullName evidence="3">Helix-turn-helix protein</fullName>
    </submittedName>
</protein>
<organism evidence="3 4">
    <name type="scientific">Flagellimonas meridianipacifica</name>
    <dbReference type="NCBI Taxonomy" id="1080225"/>
    <lineage>
        <taxon>Bacteria</taxon>
        <taxon>Pseudomonadati</taxon>
        <taxon>Bacteroidota</taxon>
        <taxon>Flavobacteriia</taxon>
        <taxon>Flavobacteriales</taxon>
        <taxon>Flavobacteriaceae</taxon>
        <taxon>Flagellimonas</taxon>
    </lineage>
</organism>
<dbReference type="RefSeq" id="WP_106145681.1">
    <property type="nucleotide sequence ID" value="NZ_PVYX01000002.1"/>
</dbReference>
<name>A0A2T0MA91_9FLAO</name>